<evidence type="ECO:0000313" key="13">
    <source>
        <dbReference type="Proteomes" id="UP000283426"/>
    </source>
</evidence>
<evidence type="ECO:0000256" key="3">
    <source>
        <dbReference type="ARBA" id="ARBA00022729"/>
    </source>
</evidence>
<dbReference type="Proteomes" id="UP001199750">
    <property type="component" value="Unassembled WGS sequence"/>
</dbReference>
<feature type="chain" id="PRO_5042708783" evidence="6">
    <location>
        <begin position="22"/>
        <end position="458"/>
    </location>
</feature>
<feature type="domain" description="SusD-like N-terminal" evidence="8">
    <location>
        <begin position="22"/>
        <end position="221"/>
    </location>
</feature>
<dbReference type="InterPro" id="IPR033985">
    <property type="entry name" value="SusD-like_N"/>
</dbReference>
<dbReference type="GeneID" id="61275641"/>
<dbReference type="Pfam" id="PF14322">
    <property type="entry name" value="SusD-like_3"/>
    <property type="match status" value="1"/>
</dbReference>
<dbReference type="AlphaFoldDB" id="A0A3D4ZC68"/>
<feature type="domain" description="RagB/SusD" evidence="7">
    <location>
        <begin position="323"/>
        <end position="457"/>
    </location>
</feature>
<dbReference type="Proteomes" id="UP001212263">
    <property type="component" value="Unassembled WGS sequence"/>
</dbReference>
<sequence>MKNLKMRIMLMLLGVCFSCNSYLDLKPYGETIPKTPEEFSALLHSILNDIDYGTDRIIIGNSRSVLDYESYADNLDASLTIYPEGGQLDLYVAPRLNGYQNVYRELYEKIRNCNLIIENMKDQDTELGKDILATSYALRGVCYYNLLRWFCEPYDKAMAKTQLGIPLVSNFDMEALTDRSSMEKTVEFIRDDLKRAIGFNMKKDIYRFKTEVAKAYLAKLYFWAQDWENVIPLAEELLKDFPLLQGDDYVKMIQDKATTQSNVFIRSYVFQGADNSETQVSSAIPYRPVNKSFIDLFTEKEADIRYALSFNKKREETKVLRGRVRCAEMVLMLAESYAQLSDTENALKYLNLLRSHRITPYIPYTLENLPEVNPDALIRVDATGKPLTRLMAAIMNERQKELFMEGDRWFELKRNGRPEFWVAKDGQKYVCQKFMYTAPIHRNDLELVPGMQQNPGYE</sequence>
<dbReference type="InterPro" id="IPR012944">
    <property type="entry name" value="SusD_RagB_dom"/>
</dbReference>
<dbReference type="EMBL" id="JAKNDN010000037">
    <property type="protein sequence ID" value="MCG4961496.1"/>
    <property type="molecule type" value="Genomic_DNA"/>
</dbReference>
<organism evidence="12 14">
    <name type="scientific">Odoribacter splanchnicus</name>
    <dbReference type="NCBI Taxonomy" id="28118"/>
    <lineage>
        <taxon>Bacteria</taxon>
        <taxon>Pseudomonadati</taxon>
        <taxon>Bacteroidota</taxon>
        <taxon>Bacteroidia</taxon>
        <taxon>Bacteroidales</taxon>
        <taxon>Odoribacteraceae</taxon>
        <taxon>Odoribacter</taxon>
    </lineage>
</organism>
<keyword evidence="3 6" id="KW-0732">Signal</keyword>
<gene>
    <name evidence="11" type="ORF">DWW24_08000</name>
    <name evidence="12" type="ORF">DXA53_10425</name>
    <name evidence="9" type="ORF">L0P03_16815</name>
    <name evidence="10" type="ORF">PN645_04515</name>
</gene>
<evidence type="ECO:0000259" key="7">
    <source>
        <dbReference type="Pfam" id="PF07980"/>
    </source>
</evidence>
<evidence type="ECO:0000256" key="2">
    <source>
        <dbReference type="ARBA" id="ARBA00006275"/>
    </source>
</evidence>
<evidence type="ECO:0000313" key="14">
    <source>
        <dbReference type="Proteomes" id="UP000284434"/>
    </source>
</evidence>
<evidence type="ECO:0000256" key="1">
    <source>
        <dbReference type="ARBA" id="ARBA00004442"/>
    </source>
</evidence>
<dbReference type="RefSeq" id="WP_041557372.1">
    <property type="nucleotide sequence ID" value="NZ_BAABYK010000001.1"/>
</dbReference>
<reference evidence="13 14" key="1">
    <citation type="submission" date="2018-08" db="EMBL/GenBank/DDBJ databases">
        <title>A genome reference for cultivated species of the human gut microbiota.</title>
        <authorList>
            <person name="Zou Y."/>
            <person name="Xue W."/>
            <person name="Luo G."/>
        </authorList>
    </citation>
    <scope>NUCLEOTIDE SEQUENCE [LARGE SCALE GENOMIC DNA]</scope>
    <source>
        <strain evidence="11 13">AF14-6AC</strain>
        <strain evidence="12 14">OF03-11</strain>
    </source>
</reference>
<evidence type="ECO:0000256" key="5">
    <source>
        <dbReference type="ARBA" id="ARBA00023237"/>
    </source>
</evidence>
<comment type="caution">
    <text evidence="12">The sequence shown here is derived from an EMBL/GenBank/DDBJ whole genome shotgun (WGS) entry which is preliminary data.</text>
</comment>
<accession>A0A3D4ZC68</accession>
<comment type="subcellular location">
    <subcellularLocation>
        <location evidence="1">Cell outer membrane</location>
    </subcellularLocation>
</comment>
<evidence type="ECO:0000313" key="12">
    <source>
        <dbReference type="EMBL" id="RGY06293.1"/>
    </source>
</evidence>
<evidence type="ECO:0000313" key="10">
    <source>
        <dbReference type="EMBL" id="MDB9222269.1"/>
    </source>
</evidence>
<dbReference type="Pfam" id="PF07980">
    <property type="entry name" value="SusD_RagB"/>
    <property type="match status" value="1"/>
</dbReference>
<keyword evidence="4" id="KW-0472">Membrane</keyword>
<feature type="signal peptide" evidence="6">
    <location>
        <begin position="1"/>
        <end position="21"/>
    </location>
</feature>
<dbReference type="GO" id="GO:0009279">
    <property type="term" value="C:cell outer membrane"/>
    <property type="evidence" value="ECO:0007669"/>
    <property type="project" value="UniProtKB-SubCell"/>
</dbReference>
<dbReference type="Proteomes" id="UP000283426">
    <property type="component" value="Unassembled WGS sequence"/>
</dbReference>
<dbReference type="EMBL" id="QSCO01000013">
    <property type="protein sequence ID" value="RGY06293.1"/>
    <property type="molecule type" value="Genomic_DNA"/>
</dbReference>
<evidence type="ECO:0000256" key="6">
    <source>
        <dbReference type="SAM" id="SignalP"/>
    </source>
</evidence>
<evidence type="ECO:0000256" key="4">
    <source>
        <dbReference type="ARBA" id="ARBA00023136"/>
    </source>
</evidence>
<protein>
    <submittedName>
        <fullName evidence="12">RagB/SusD family nutrient uptake outer membrane protein</fullName>
    </submittedName>
</protein>
<dbReference type="Proteomes" id="UP000284434">
    <property type="component" value="Unassembled WGS sequence"/>
</dbReference>
<dbReference type="EMBL" id="JAQMRD010000004">
    <property type="protein sequence ID" value="MDB9222269.1"/>
    <property type="molecule type" value="Genomic_DNA"/>
</dbReference>
<reference evidence="10" key="3">
    <citation type="submission" date="2023-01" db="EMBL/GenBank/DDBJ databases">
        <title>Human gut microbiome strain richness.</title>
        <authorList>
            <person name="Chen-Liaw A."/>
        </authorList>
    </citation>
    <scope>NUCLEOTIDE SEQUENCE</scope>
    <source>
        <strain evidence="10">RTP21484st1_B7_RTP21484_190118</strain>
    </source>
</reference>
<dbReference type="InterPro" id="IPR011990">
    <property type="entry name" value="TPR-like_helical_dom_sf"/>
</dbReference>
<evidence type="ECO:0000313" key="11">
    <source>
        <dbReference type="EMBL" id="RGV27254.1"/>
    </source>
</evidence>
<dbReference type="Gene3D" id="1.25.40.390">
    <property type="match status" value="2"/>
</dbReference>
<comment type="similarity">
    <text evidence="2">Belongs to the SusD family.</text>
</comment>
<keyword evidence="5" id="KW-0998">Cell outer membrane</keyword>
<dbReference type="SUPFAM" id="SSF48452">
    <property type="entry name" value="TPR-like"/>
    <property type="match status" value="1"/>
</dbReference>
<reference evidence="9" key="2">
    <citation type="submission" date="2022-01" db="EMBL/GenBank/DDBJ databases">
        <title>Collection of gut derived symbiotic bacterial strains cultured from healthy donors.</title>
        <authorList>
            <person name="Lin H."/>
            <person name="Kohout C."/>
            <person name="Waligurski E."/>
            <person name="Pamer E.G."/>
        </authorList>
    </citation>
    <scope>NUCLEOTIDE SEQUENCE</scope>
    <source>
        <strain evidence="9">DFI.1.149</strain>
    </source>
</reference>
<evidence type="ECO:0000259" key="8">
    <source>
        <dbReference type="Pfam" id="PF14322"/>
    </source>
</evidence>
<dbReference type="EMBL" id="QRYW01000014">
    <property type="protein sequence ID" value="RGV27254.1"/>
    <property type="molecule type" value="Genomic_DNA"/>
</dbReference>
<evidence type="ECO:0000313" key="9">
    <source>
        <dbReference type="EMBL" id="MCG4961496.1"/>
    </source>
</evidence>
<proteinExistence type="inferred from homology"/>
<name>A0A3D4ZC68_9BACT</name>